<dbReference type="PROSITE" id="PS51257">
    <property type="entry name" value="PROKAR_LIPOPROTEIN"/>
    <property type="match status" value="1"/>
</dbReference>
<evidence type="ECO:0000313" key="3">
    <source>
        <dbReference type="Proteomes" id="UP001335183"/>
    </source>
</evidence>
<feature type="chain" id="PRO_5046213264" description="DUF306 domain-containing protein" evidence="1">
    <location>
        <begin position="21"/>
        <end position="144"/>
    </location>
</feature>
<organism evidence="2 3">
    <name type="scientific">Pelagerythrobacter marensis</name>
    <dbReference type="NCBI Taxonomy" id="543877"/>
    <lineage>
        <taxon>Bacteria</taxon>
        <taxon>Pseudomonadati</taxon>
        <taxon>Pseudomonadota</taxon>
        <taxon>Alphaproteobacteria</taxon>
        <taxon>Sphingomonadales</taxon>
        <taxon>Erythrobacteraceae</taxon>
        <taxon>Pelagerythrobacter</taxon>
    </lineage>
</organism>
<reference evidence="2 3" key="1">
    <citation type="submission" date="2024-02" db="EMBL/GenBank/DDBJ databases">
        <title>The whole genome sequence of five bacterial samples isolated from Abu Dhabi Sabkha-shore region.</title>
        <authorList>
            <person name="Sudalaimuthuasari N."/>
            <person name="Sarfraz B."/>
            <person name="Tuyisabe J.D."/>
            <person name="Mugisha Ntwali L.D.M."/>
            <person name="Ali A.I.A.A."/>
            <person name="Almansoori S.Z.A."/>
            <person name="Alajami H.S.A."/>
            <person name="Almeqbaali A.A.S."/>
            <person name="Kundu B."/>
            <person name="Saeed E.E."/>
            <person name="Sukumarinath V."/>
            <person name="Mishra A.K."/>
            <person name="Hazzouri K.M."/>
            <person name="Almaskari R."/>
            <person name="Sharma A.K."/>
            <person name="Amiri K.M.A."/>
        </authorList>
    </citation>
    <scope>NUCLEOTIDE SEQUENCE [LARGE SCALE GENOMIC DNA]</scope>
    <source>
        <strain evidence="3">kcgeb_sd</strain>
    </source>
</reference>
<evidence type="ECO:0008006" key="4">
    <source>
        <dbReference type="Google" id="ProtNLM"/>
    </source>
</evidence>
<sequence length="144" mass="15019">MSRHLLVIVPAVLLAACQPAADPAGPSAPAAPVEDRAPASLVGEYRVAGIDGAELGGDIGIGLSITETNIFYQPRCAGFDWTYTYEAGALTTERPADRPVCAIGVPPEQRRLASALDSVTRAERTPANGIELTGGERSVTLFSQ</sequence>
<dbReference type="RefSeq" id="WP_338446572.1">
    <property type="nucleotide sequence ID" value="NZ_CP144918.1"/>
</dbReference>
<protein>
    <recommendedName>
        <fullName evidence="4">DUF306 domain-containing protein</fullName>
    </recommendedName>
</protein>
<keyword evidence="1" id="KW-0732">Signal</keyword>
<evidence type="ECO:0000313" key="2">
    <source>
        <dbReference type="EMBL" id="WWA47683.1"/>
    </source>
</evidence>
<accession>A0ABZ2D3Q6</accession>
<proteinExistence type="predicted"/>
<feature type="signal peptide" evidence="1">
    <location>
        <begin position="1"/>
        <end position="20"/>
    </location>
</feature>
<dbReference type="Proteomes" id="UP001335183">
    <property type="component" value="Chromosome"/>
</dbReference>
<keyword evidence="3" id="KW-1185">Reference proteome</keyword>
<name>A0ABZ2D3Q6_9SPHN</name>
<evidence type="ECO:0000256" key="1">
    <source>
        <dbReference type="SAM" id="SignalP"/>
    </source>
</evidence>
<dbReference type="EMBL" id="CP144918">
    <property type="protein sequence ID" value="WWA47683.1"/>
    <property type="molecule type" value="Genomic_DNA"/>
</dbReference>
<gene>
    <name evidence="2" type="ORF">V5F89_01885</name>
</gene>